<accession>A0ABT9Y6S6</accession>
<comment type="catalytic activity">
    <reaction evidence="7 8">
        <text>L-histidinol phosphate + H2O = L-histidinol + phosphate</text>
        <dbReference type="Rhea" id="RHEA:14465"/>
        <dbReference type="ChEBI" id="CHEBI:15377"/>
        <dbReference type="ChEBI" id="CHEBI:43474"/>
        <dbReference type="ChEBI" id="CHEBI:57699"/>
        <dbReference type="ChEBI" id="CHEBI:57980"/>
        <dbReference type="EC" id="3.1.3.15"/>
    </reaction>
</comment>
<organism evidence="10 11">
    <name type="scientific">Pectinatus haikarae</name>
    <dbReference type="NCBI Taxonomy" id="349096"/>
    <lineage>
        <taxon>Bacteria</taxon>
        <taxon>Bacillati</taxon>
        <taxon>Bacillota</taxon>
        <taxon>Negativicutes</taxon>
        <taxon>Selenomonadales</taxon>
        <taxon>Selenomonadaceae</taxon>
        <taxon>Pectinatus</taxon>
    </lineage>
</organism>
<dbReference type="Gene3D" id="3.20.20.140">
    <property type="entry name" value="Metal-dependent hydrolases"/>
    <property type="match status" value="1"/>
</dbReference>
<dbReference type="GO" id="GO:0004401">
    <property type="term" value="F:histidinol-phosphatase activity"/>
    <property type="evidence" value="ECO:0007669"/>
    <property type="project" value="UniProtKB-EC"/>
</dbReference>
<keyword evidence="4 8" id="KW-0028">Amino-acid biosynthesis</keyword>
<dbReference type="PANTHER" id="PTHR21039">
    <property type="entry name" value="HISTIDINOL PHOSPHATASE-RELATED"/>
    <property type="match status" value="1"/>
</dbReference>
<comment type="pathway">
    <text evidence="1 8">Amino-acid biosynthesis; L-histidine biosynthesis; L-histidine from 5-phospho-alpha-D-ribose 1-diphosphate: step 8/9.</text>
</comment>
<evidence type="ECO:0000256" key="1">
    <source>
        <dbReference type="ARBA" id="ARBA00004970"/>
    </source>
</evidence>
<evidence type="ECO:0000256" key="5">
    <source>
        <dbReference type="ARBA" id="ARBA00022801"/>
    </source>
</evidence>
<comment type="similarity">
    <text evidence="2 8">Belongs to the PHP hydrolase family. HisK subfamily.</text>
</comment>
<reference evidence="10 11" key="1">
    <citation type="submission" date="2023-07" db="EMBL/GenBank/DDBJ databases">
        <title>Genomic Encyclopedia of Type Strains, Phase IV (KMG-IV): sequencing the most valuable type-strain genomes for metagenomic binning, comparative biology and taxonomic classification.</title>
        <authorList>
            <person name="Goeker M."/>
        </authorList>
    </citation>
    <scope>NUCLEOTIDE SEQUENCE [LARGE SCALE GENOMIC DNA]</scope>
    <source>
        <strain evidence="10 11">DSM 16980</strain>
    </source>
</reference>
<evidence type="ECO:0000256" key="3">
    <source>
        <dbReference type="ARBA" id="ARBA00013085"/>
    </source>
</evidence>
<evidence type="ECO:0000259" key="9">
    <source>
        <dbReference type="Pfam" id="PF02811"/>
    </source>
</evidence>
<evidence type="ECO:0000256" key="2">
    <source>
        <dbReference type="ARBA" id="ARBA00009152"/>
    </source>
</evidence>
<protein>
    <recommendedName>
        <fullName evidence="3 8">Histidinol-phosphatase</fullName>
        <shortName evidence="8">HolPase</shortName>
        <ecNumber evidence="3 8">3.1.3.15</ecNumber>
    </recommendedName>
</protein>
<keyword evidence="11" id="KW-1185">Reference proteome</keyword>
<dbReference type="Proteomes" id="UP001239167">
    <property type="component" value="Unassembled WGS sequence"/>
</dbReference>
<evidence type="ECO:0000256" key="4">
    <source>
        <dbReference type="ARBA" id="ARBA00022605"/>
    </source>
</evidence>
<dbReference type="SUPFAM" id="SSF89550">
    <property type="entry name" value="PHP domain-like"/>
    <property type="match status" value="1"/>
</dbReference>
<dbReference type="InterPro" id="IPR016195">
    <property type="entry name" value="Pol/histidinol_Pase-like"/>
</dbReference>
<sequence>MKIEDALKIAQAMGLGLITTEHIDFDFPGDDLYEFDAADYFALYRKYRETNHFLLGVEIGMQAQTALQSGEFIKKSPFDMVIVSQHIIEGCDIYFPEYYQGKCKNEAYGIYLQTIADMLTAHPFGDVLGHIDYICRKAPYEDKQLRYDEFPSHIDKIWQTALANDIIPEVNTRRFADKEAVSSLTSIYTRYHNMGGRYATIGSDAHTADAVGYKLEEASCFLKNCGLIPVYFKNRQPVSML</sequence>
<dbReference type="Pfam" id="PF02811">
    <property type="entry name" value="PHP"/>
    <property type="match status" value="1"/>
</dbReference>
<comment type="caution">
    <text evidence="10">The sequence shown here is derived from an EMBL/GenBank/DDBJ whole genome shotgun (WGS) entry which is preliminary data.</text>
</comment>
<dbReference type="InterPro" id="IPR004013">
    <property type="entry name" value="PHP_dom"/>
</dbReference>
<evidence type="ECO:0000313" key="11">
    <source>
        <dbReference type="Proteomes" id="UP001239167"/>
    </source>
</evidence>
<evidence type="ECO:0000256" key="8">
    <source>
        <dbReference type="RuleBase" id="RU366003"/>
    </source>
</evidence>
<dbReference type="EC" id="3.1.3.15" evidence="3 8"/>
<evidence type="ECO:0000256" key="6">
    <source>
        <dbReference type="ARBA" id="ARBA00023102"/>
    </source>
</evidence>
<gene>
    <name evidence="10" type="ORF">J2S01_000951</name>
</gene>
<feature type="domain" description="PHP" evidence="9">
    <location>
        <begin position="2"/>
        <end position="172"/>
    </location>
</feature>
<keyword evidence="5 8" id="KW-0378">Hydrolase</keyword>
<dbReference type="InterPro" id="IPR010140">
    <property type="entry name" value="Histidinol_P_phosphatase_HisJ"/>
</dbReference>
<evidence type="ECO:0000313" key="10">
    <source>
        <dbReference type="EMBL" id="MDQ0203235.1"/>
    </source>
</evidence>
<proteinExistence type="inferred from homology"/>
<name>A0ABT9Y6S6_9FIRM</name>
<dbReference type="EMBL" id="JAUSUE010000005">
    <property type="protein sequence ID" value="MDQ0203235.1"/>
    <property type="molecule type" value="Genomic_DNA"/>
</dbReference>
<dbReference type="PANTHER" id="PTHR21039:SF0">
    <property type="entry name" value="HISTIDINOL-PHOSPHATASE"/>
    <property type="match status" value="1"/>
</dbReference>
<evidence type="ECO:0000256" key="7">
    <source>
        <dbReference type="ARBA" id="ARBA00049158"/>
    </source>
</evidence>
<keyword evidence="6 8" id="KW-0368">Histidine biosynthesis</keyword>